<keyword evidence="5" id="KW-0998">Cell outer membrane</keyword>
<feature type="chain" id="PRO_5045707261" evidence="6">
    <location>
        <begin position="22"/>
        <end position="265"/>
    </location>
</feature>
<accession>A0ABP7TVM4</accession>
<gene>
    <name evidence="7" type="ORF">GCM10022281_09330</name>
</gene>
<comment type="caution">
    <text evidence="7">The sequence shown here is derived from an EMBL/GenBank/DDBJ whole genome shotgun (WGS) entry which is preliminary data.</text>
</comment>
<name>A0ABP7TVM4_9SPHN</name>
<organism evidence="7 8">
    <name type="scientific">Sphingomonas rosea</name>
    <dbReference type="NCBI Taxonomy" id="335605"/>
    <lineage>
        <taxon>Bacteria</taxon>
        <taxon>Pseudomonadati</taxon>
        <taxon>Pseudomonadota</taxon>
        <taxon>Alphaproteobacteria</taxon>
        <taxon>Sphingomonadales</taxon>
        <taxon>Sphingomonadaceae</taxon>
        <taxon>Sphingomonas</taxon>
    </lineage>
</organism>
<keyword evidence="4" id="KW-0472">Membrane</keyword>
<sequence>MTKLILAAAASALLLPAAAHAQAYVDEGKPDIRVRIGLGGQVKPKFIGSDEVDLAPLIRVAVARGDADFRFSAPDDGFGVNLVRFGDLALGVAGNLQSARKDKDAGIAIGKVDRTVELGGFADYQFSDSFRLRAELRKGLGGHDGLVGQVGADAIVRQGDHYTLSVGPRLLLSDGRYQRAYFGVSPEAAVRTGLPVYRPSSGVYGVGLVSGLAGQIGNGPWGIVGYARYDRLVGDAGKSPFIRGYGSRDQIAGGLALSYTFRVKR</sequence>
<dbReference type="PANTHER" id="PTHR38776">
    <property type="entry name" value="MLTA-INTERACTING PROTEIN-RELATED"/>
    <property type="match status" value="1"/>
</dbReference>
<dbReference type="RefSeq" id="WP_344695866.1">
    <property type="nucleotide sequence ID" value="NZ_BAABBR010000001.1"/>
</dbReference>
<feature type="signal peptide" evidence="6">
    <location>
        <begin position="1"/>
        <end position="21"/>
    </location>
</feature>
<dbReference type="PANTHER" id="PTHR38776:SF1">
    <property type="entry name" value="MLTA-INTERACTING PROTEIN-RELATED"/>
    <property type="match status" value="1"/>
</dbReference>
<evidence type="ECO:0000256" key="4">
    <source>
        <dbReference type="ARBA" id="ARBA00023136"/>
    </source>
</evidence>
<evidence type="ECO:0000313" key="8">
    <source>
        <dbReference type="Proteomes" id="UP001424459"/>
    </source>
</evidence>
<evidence type="ECO:0000313" key="7">
    <source>
        <dbReference type="EMBL" id="GAA4031844.1"/>
    </source>
</evidence>
<keyword evidence="3 6" id="KW-0732">Signal</keyword>
<comment type="similarity">
    <text evidence="2">Belongs to the MipA/OmpV family.</text>
</comment>
<evidence type="ECO:0000256" key="5">
    <source>
        <dbReference type="ARBA" id="ARBA00023237"/>
    </source>
</evidence>
<comment type="subcellular location">
    <subcellularLocation>
        <location evidence="1">Cell outer membrane</location>
    </subcellularLocation>
</comment>
<evidence type="ECO:0000256" key="2">
    <source>
        <dbReference type="ARBA" id="ARBA00005722"/>
    </source>
</evidence>
<proteinExistence type="inferred from homology"/>
<dbReference type="Pfam" id="PF06629">
    <property type="entry name" value="MipA"/>
    <property type="match status" value="1"/>
</dbReference>
<dbReference type="EMBL" id="BAABBR010000001">
    <property type="protein sequence ID" value="GAA4031844.1"/>
    <property type="molecule type" value="Genomic_DNA"/>
</dbReference>
<evidence type="ECO:0000256" key="1">
    <source>
        <dbReference type="ARBA" id="ARBA00004442"/>
    </source>
</evidence>
<evidence type="ECO:0000256" key="6">
    <source>
        <dbReference type="SAM" id="SignalP"/>
    </source>
</evidence>
<dbReference type="Proteomes" id="UP001424459">
    <property type="component" value="Unassembled WGS sequence"/>
</dbReference>
<dbReference type="InterPro" id="IPR010583">
    <property type="entry name" value="MipA"/>
</dbReference>
<keyword evidence="8" id="KW-1185">Reference proteome</keyword>
<evidence type="ECO:0000256" key="3">
    <source>
        <dbReference type="ARBA" id="ARBA00022729"/>
    </source>
</evidence>
<protein>
    <submittedName>
        <fullName evidence="7">MipA/OmpV family protein</fullName>
    </submittedName>
</protein>
<reference evidence="8" key="1">
    <citation type="journal article" date="2019" name="Int. J. Syst. Evol. Microbiol.">
        <title>The Global Catalogue of Microorganisms (GCM) 10K type strain sequencing project: providing services to taxonomists for standard genome sequencing and annotation.</title>
        <authorList>
            <consortium name="The Broad Institute Genomics Platform"/>
            <consortium name="The Broad Institute Genome Sequencing Center for Infectious Disease"/>
            <person name="Wu L."/>
            <person name="Ma J."/>
        </authorList>
    </citation>
    <scope>NUCLEOTIDE SEQUENCE [LARGE SCALE GENOMIC DNA]</scope>
    <source>
        <strain evidence="8">JCM 17564</strain>
    </source>
</reference>